<organism evidence="10 11">
    <name type="scientific">Cercospora zeae-maydis SCOH1-5</name>
    <dbReference type="NCBI Taxonomy" id="717836"/>
    <lineage>
        <taxon>Eukaryota</taxon>
        <taxon>Fungi</taxon>
        <taxon>Dikarya</taxon>
        <taxon>Ascomycota</taxon>
        <taxon>Pezizomycotina</taxon>
        <taxon>Dothideomycetes</taxon>
        <taxon>Dothideomycetidae</taxon>
        <taxon>Mycosphaerellales</taxon>
        <taxon>Mycosphaerellaceae</taxon>
        <taxon>Cercospora</taxon>
    </lineage>
</organism>
<dbReference type="PANTHER" id="PTHR31986:SF7">
    <property type="entry name" value="REGULATOR OF DRUG SENSITIVITY 2"/>
    <property type="match status" value="1"/>
</dbReference>
<evidence type="ECO:0000256" key="3">
    <source>
        <dbReference type="ARBA" id="ARBA00022833"/>
    </source>
</evidence>
<feature type="compositionally biased region" description="Polar residues" evidence="8">
    <location>
        <begin position="175"/>
        <end position="188"/>
    </location>
</feature>
<dbReference type="Pfam" id="PF24990">
    <property type="entry name" value="PAS_13"/>
    <property type="match status" value="1"/>
</dbReference>
<accession>A0A6A6FMN7</accession>
<dbReference type="InterPro" id="IPR036864">
    <property type="entry name" value="Zn2-C6_fun-type_DNA-bd_sf"/>
</dbReference>
<dbReference type="PROSITE" id="PS50048">
    <property type="entry name" value="ZN2_CY6_FUNGAL_2"/>
    <property type="match status" value="1"/>
</dbReference>
<dbReference type="GO" id="GO:0000977">
    <property type="term" value="F:RNA polymerase II transcription regulatory region sequence-specific DNA binding"/>
    <property type="evidence" value="ECO:0007669"/>
    <property type="project" value="TreeGrafter"/>
</dbReference>
<dbReference type="OrthoDB" id="65716at2759"/>
<keyword evidence="4" id="KW-0805">Transcription regulation</keyword>
<proteinExistence type="predicted"/>
<feature type="region of interest" description="Disordered" evidence="8">
    <location>
        <begin position="264"/>
        <end position="309"/>
    </location>
</feature>
<feature type="region of interest" description="Disordered" evidence="8">
    <location>
        <begin position="136"/>
        <end position="188"/>
    </location>
</feature>
<keyword evidence="7" id="KW-0539">Nucleus</keyword>
<dbReference type="InterPro" id="IPR001138">
    <property type="entry name" value="Zn2Cys6_DnaBD"/>
</dbReference>
<evidence type="ECO:0000256" key="6">
    <source>
        <dbReference type="ARBA" id="ARBA00023163"/>
    </source>
</evidence>
<dbReference type="CDD" id="cd00067">
    <property type="entry name" value="GAL4"/>
    <property type="match status" value="1"/>
</dbReference>
<keyword evidence="2" id="KW-0479">Metal-binding</keyword>
<evidence type="ECO:0000259" key="9">
    <source>
        <dbReference type="PROSITE" id="PS50048"/>
    </source>
</evidence>
<dbReference type="FunFam" id="4.10.240.10:FF:000002">
    <property type="entry name" value="Zn cluster transcription factor Rds2"/>
    <property type="match status" value="1"/>
</dbReference>
<dbReference type="Pfam" id="PF00172">
    <property type="entry name" value="Zn_clus"/>
    <property type="match status" value="1"/>
</dbReference>
<dbReference type="EMBL" id="ML992668">
    <property type="protein sequence ID" value="KAF2214478.1"/>
    <property type="molecule type" value="Genomic_DNA"/>
</dbReference>
<evidence type="ECO:0000256" key="1">
    <source>
        <dbReference type="ARBA" id="ARBA00004123"/>
    </source>
</evidence>
<dbReference type="PANTHER" id="PTHR31986">
    <property type="entry name" value="REGULATOR OF DRUG SENSITIVITY 2"/>
    <property type="match status" value="1"/>
</dbReference>
<evidence type="ECO:0000256" key="8">
    <source>
        <dbReference type="SAM" id="MobiDB-lite"/>
    </source>
</evidence>
<dbReference type="GO" id="GO:0008270">
    <property type="term" value="F:zinc ion binding"/>
    <property type="evidence" value="ECO:0007669"/>
    <property type="project" value="InterPro"/>
</dbReference>
<feature type="compositionally biased region" description="Polar residues" evidence="8">
    <location>
        <begin position="264"/>
        <end position="287"/>
    </location>
</feature>
<dbReference type="GO" id="GO:0005634">
    <property type="term" value="C:nucleus"/>
    <property type="evidence" value="ECO:0007669"/>
    <property type="project" value="UniProtKB-SubCell"/>
</dbReference>
<dbReference type="Gene3D" id="4.10.240.10">
    <property type="entry name" value="Zn(2)-C6 fungal-type DNA-binding domain"/>
    <property type="match status" value="1"/>
</dbReference>
<dbReference type="SUPFAM" id="SSF57701">
    <property type="entry name" value="Zn2/Cys6 DNA-binding domain"/>
    <property type="match status" value="1"/>
</dbReference>
<evidence type="ECO:0000256" key="4">
    <source>
        <dbReference type="ARBA" id="ARBA00023015"/>
    </source>
</evidence>
<evidence type="ECO:0000256" key="2">
    <source>
        <dbReference type="ARBA" id="ARBA00022723"/>
    </source>
</evidence>
<evidence type="ECO:0000256" key="7">
    <source>
        <dbReference type="ARBA" id="ARBA00023242"/>
    </source>
</evidence>
<keyword evidence="11" id="KW-1185">Reference proteome</keyword>
<dbReference type="AlphaFoldDB" id="A0A6A6FMN7"/>
<keyword evidence="5" id="KW-0238">DNA-binding</keyword>
<dbReference type="Proteomes" id="UP000799539">
    <property type="component" value="Unassembled WGS sequence"/>
</dbReference>
<sequence>MTEAQKTEATPAAPAPAAPAAAPPTSDSPATTSKEHDDGSKSPKRKASEPATANNTAVTATEHNGEGKKKRRKVNHACVYCRRSHMTCDLERPCARCVKRDIGHLCHDEPREPVKRSKSDIGVTEIAPAPGEGMQRANGHGQMTHTHANSVPHVNGGSQPPLTQPTPVSPRALQRPTTQRGSNAGLNQNVDWNNAALHSQFQDMHHLHPNYMFNTSEVTNEYNMLNDFLSSSIMEDGAMYNESDTQLLFNDPLLATSSMTAHLTNPNLSTQIGQQPASSGRPTSSRPMQPPTQPHLQTGQEISRPGSTLPVDSRARDKFYMTAADPAGLSSAEDRLHKLLKAKYDAGMLKPFNYVRGYARLNQYMSKNLTRESQLRILKQLDRFRPKFREAMQSLTDMQLVLVEMWFERSLMEYDRVFASMAIPACCWRRTGEIFRGNAEMAELVRVPVSNLRDGKMAIHEIVKEDSLVSYWEKFGAIAFDQSQKAILTSCTLMRPARRRDDADEETSAAGKDGKPAEKVKMEAVRCCFSFTIRRDTHNM</sequence>
<keyword evidence="6" id="KW-0804">Transcription</keyword>
<evidence type="ECO:0000313" key="11">
    <source>
        <dbReference type="Proteomes" id="UP000799539"/>
    </source>
</evidence>
<gene>
    <name evidence="10" type="ORF">CERZMDRAFT_110767</name>
</gene>
<protein>
    <recommendedName>
        <fullName evidence="9">Zn(2)-C6 fungal-type domain-containing protein</fullName>
    </recommendedName>
</protein>
<dbReference type="GO" id="GO:0000981">
    <property type="term" value="F:DNA-binding transcription factor activity, RNA polymerase II-specific"/>
    <property type="evidence" value="ECO:0007669"/>
    <property type="project" value="InterPro"/>
</dbReference>
<feature type="region of interest" description="Disordered" evidence="8">
    <location>
        <begin position="1"/>
        <end position="74"/>
    </location>
</feature>
<dbReference type="InterPro" id="IPR056751">
    <property type="entry name" value="PAS_13"/>
</dbReference>
<feature type="compositionally biased region" description="Low complexity" evidence="8">
    <location>
        <begin position="51"/>
        <end position="61"/>
    </location>
</feature>
<feature type="compositionally biased region" description="Low complexity" evidence="8">
    <location>
        <begin position="18"/>
        <end position="32"/>
    </location>
</feature>
<comment type="subcellular location">
    <subcellularLocation>
        <location evidence="1">Nucleus</location>
    </subcellularLocation>
</comment>
<name>A0A6A6FMN7_9PEZI</name>
<dbReference type="SMART" id="SM00066">
    <property type="entry name" value="GAL4"/>
    <property type="match status" value="1"/>
</dbReference>
<dbReference type="InterPro" id="IPR053045">
    <property type="entry name" value="Zinc_cluster_trans_reg"/>
</dbReference>
<reference evidence="10" key="1">
    <citation type="journal article" date="2020" name="Stud. Mycol.">
        <title>101 Dothideomycetes genomes: a test case for predicting lifestyles and emergence of pathogens.</title>
        <authorList>
            <person name="Haridas S."/>
            <person name="Albert R."/>
            <person name="Binder M."/>
            <person name="Bloem J."/>
            <person name="Labutti K."/>
            <person name="Salamov A."/>
            <person name="Andreopoulos B."/>
            <person name="Baker S."/>
            <person name="Barry K."/>
            <person name="Bills G."/>
            <person name="Bluhm B."/>
            <person name="Cannon C."/>
            <person name="Castanera R."/>
            <person name="Culley D."/>
            <person name="Daum C."/>
            <person name="Ezra D."/>
            <person name="Gonzalez J."/>
            <person name="Henrissat B."/>
            <person name="Kuo A."/>
            <person name="Liang C."/>
            <person name="Lipzen A."/>
            <person name="Lutzoni F."/>
            <person name="Magnuson J."/>
            <person name="Mondo S."/>
            <person name="Nolan M."/>
            <person name="Ohm R."/>
            <person name="Pangilinan J."/>
            <person name="Park H.-J."/>
            <person name="Ramirez L."/>
            <person name="Alfaro M."/>
            <person name="Sun H."/>
            <person name="Tritt A."/>
            <person name="Yoshinaga Y."/>
            <person name="Zwiers L.-H."/>
            <person name="Turgeon B."/>
            <person name="Goodwin S."/>
            <person name="Spatafora J."/>
            <person name="Crous P."/>
            <person name="Grigoriev I."/>
        </authorList>
    </citation>
    <scope>NUCLEOTIDE SEQUENCE</scope>
    <source>
        <strain evidence="10">SCOH1-5</strain>
    </source>
</reference>
<evidence type="ECO:0000313" key="10">
    <source>
        <dbReference type="EMBL" id="KAF2214478.1"/>
    </source>
</evidence>
<evidence type="ECO:0000256" key="5">
    <source>
        <dbReference type="ARBA" id="ARBA00023125"/>
    </source>
</evidence>
<feature type="domain" description="Zn(2)-C6 fungal-type" evidence="9">
    <location>
        <begin position="77"/>
        <end position="106"/>
    </location>
</feature>
<dbReference type="PROSITE" id="PS00463">
    <property type="entry name" value="ZN2_CY6_FUNGAL_1"/>
    <property type="match status" value="1"/>
</dbReference>
<keyword evidence="3" id="KW-0862">Zinc</keyword>